<evidence type="ECO:0000259" key="4">
    <source>
        <dbReference type="PROSITE" id="PS50158"/>
    </source>
</evidence>
<evidence type="ECO:0000256" key="2">
    <source>
        <dbReference type="PROSITE-ProRule" id="PRU00047"/>
    </source>
</evidence>
<name>A0A2X0K5Q1_9BASI</name>
<dbReference type="OrthoDB" id="3205788at2759"/>
<dbReference type="Gene3D" id="4.10.60.10">
    <property type="entry name" value="Zinc finger, CCHC-type"/>
    <property type="match status" value="1"/>
</dbReference>
<sequence>MNRILRKATRNISNLAKQDTTKETTEEDTRTWKDDRREVTQQIRSNAATSRSSPTHDTGDTSRQERAAPRRHLTAKQEAQFKRAECFKCGEHGHLARECPGSELGEAPSENVMQCSNSDSGDGDTEEDDVG</sequence>
<keyword evidence="2" id="KW-0479">Metal-binding</keyword>
<reference evidence="6" key="1">
    <citation type="submission" date="2016-10" db="EMBL/GenBank/DDBJ databases">
        <authorList>
            <person name="Jeantristanb JTB J.-T."/>
            <person name="Ricardo R."/>
        </authorList>
    </citation>
    <scope>NUCLEOTIDE SEQUENCE [LARGE SCALE GENOMIC DNA]</scope>
</reference>
<feature type="compositionally biased region" description="Polar residues" evidence="3">
    <location>
        <begin position="40"/>
        <end position="56"/>
    </location>
</feature>
<evidence type="ECO:0000313" key="6">
    <source>
        <dbReference type="Proteomes" id="UP000249723"/>
    </source>
</evidence>
<dbReference type="SUPFAM" id="SSF57756">
    <property type="entry name" value="Retrovirus zinc finger-like domains"/>
    <property type="match status" value="1"/>
</dbReference>
<dbReference type="GO" id="GO:0008270">
    <property type="term" value="F:zinc ion binding"/>
    <property type="evidence" value="ECO:0007669"/>
    <property type="project" value="UniProtKB-KW"/>
</dbReference>
<dbReference type="SMART" id="SM00343">
    <property type="entry name" value="ZnF_C2HC"/>
    <property type="match status" value="1"/>
</dbReference>
<keyword evidence="2" id="KW-0863">Zinc-finger</keyword>
<evidence type="ECO:0000256" key="3">
    <source>
        <dbReference type="SAM" id="MobiDB-lite"/>
    </source>
</evidence>
<dbReference type="PROSITE" id="PS50158">
    <property type="entry name" value="ZF_CCHC"/>
    <property type="match status" value="1"/>
</dbReference>
<dbReference type="Proteomes" id="UP000249723">
    <property type="component" value="Unassembled WGS sequence"/>
</dbReference>
<feature type="domain" description="CCHC-type" evidence="4">
    <location>
        <begin position="86"/>
        <end position="100"/>
    </location>
</feature>
<keyword evidence="2" id="KW-0862">Zinc</keyword>
<feature type="region of interest" description="Disordered" evidence="3">
    <location>
        <begin position="1"/>
        <end position="78"/>
    </location>
</feature>
<organism evidence="5 6">
    <name type="scientific">Microbotryum saponariae</name>
    <dbReference type="NCBI Taxonomy" id="289078"/>
    <lineage>
        <taxon>Eukaryota</taxon>
        <taxon>Fungi</taxon>
        <taxon>Dikarya</taxon>
        <taxon>Basidiomycota</taxon>
        <taxon>Pucciniomycotina</taxon>
        <taxon>Microbotryomycetes</taxon>
        <taxon>Microbotryales</taxon>
        <taxon>Microbotryaceae</taxon>
        <taxon>Microbotryum</taxon>
    </lineage>
</organism>
<feature type="compositionally biased region" description="Basic and acidic residues" evidence="3">
    <location>
        <begin position="57"/>
        <end position="68"/>
    </location>
</feature>
<dbReference type="EMBL" id="FMWP01000010">
    <property type="protein sequence ID" value="SCZ87397.1"/>
    <property type="molecule type" value="Genomic_DNA"/>
</dbReference>
<dbReference type="AlphaFoldDB" id="A0A2X0K5Q1"/>
<keyword evidence="1" id="KW-0507">mRNA processing</keyword>
<dbReference type="GO" id="GO:0006397">
    <property type="term" value="P:mRNA processing"/>
    <property type="evidence" value="ECO:0007669"/>
    <property type="project" value="UniProtKB-KW"/>
</dbReference>
<dbReference type="Pfam" id="PF00098">
    <property type="entry name" value="zf-CCHC"/>
    <property type="match status" value="1"/>
</dbReference>
<dbReference type="GO" id="GO:0003676">
    <property type="term" value="F:nucleic acid binding"/>
    <property type="evidence" value="ECO:0007669"/>
    <property type="project" value="InterPro"/>
</dbReference>
<feature type="region of interest" description="Disordered" evidence="3">
    <location>
        <begin position="92"/>
        <end position="131"/>
    </location>
</feature>
<dbReference type="InterPro" id="IPR036875">
    <property type="entry name" value="Znf_CCHC_sf"/>
</dbReference>
<evidence type="ECO:0000256" key="1">
    <source>
        <dbReference type="ARBA" id="ARBA00022664"/>
    </source>
</evidence>
<feature type="compositionally biased region" description="Acidic residues" evidence="3">
    <location>
        <begin position="121"/>
        <end position="131"/>
    </location>
</feature>
<feature type="compositionally biased region" description="Basic and acidic residues" evidence="3">
    <location>
        <begin position="19"/>
        <end position="39"/>
    </location>
</feature>
<proteinExistence type="predicted"/>
<dbReference type="InterPro" id="IPR001878">
    <property type="entry name" value="Znf_CCHC"/>
</dbReference>
<accession>A0A2X0K5Q1</accession>
<keyword evidence="6" id="KW-1185">Reference proteome</keyword>
<gene>
    <name evidence="5" type="ORF">BZ3500_MVSOF-1268-A1-R1_CHR2-2G04863</name>
</gene>
<evidence type="ECO:0000313" key="5">
    <source>
        <dbReference type="EMBL" id="SCZ87397.1"/>
    </source>
</evidence>
<protein>
    <submittedName>
        <fullName evidence="5">BZ3500_MvSof-1268-A1-R1_Chr2-2g04863 protein</fullName>
    </submittedName>
</protein>